<comment type="caution">
    <text evidence="2">The sequence shown here is derived from an EMBL/GenBank/DDBJ whole genome shotgun (WGS) entry which is preliminary data.</text>
</comment>
<dbReference type="EMBL" id="LSSL01000379">
    <property type="protein sequence ID" value="OLY84736.1"/>
    <property type="molecule type" value="Genomic_DNA"/>
</dbReference>
<dbReference type="Proteomes" id="UP000187455">
    <property type="component" value="Unassembled WGS sequence"/>
</dbReference>
<keyword evidence="3" id="KW-1185">Reference proteome</keyword>
<sequence length="22" mass="2486">MTTSIIVPVPKKGNLQDPNNYR</sequence>
<accession>A0A1R0H6I8</accession>
<evidence type="ECO:0000256" key="1">
    <source>
        <dbReference type="SAM" id="MobiDB-lite"/>
    </source>
</evidence>
<gene>
    <name evidence="2" type="ORF">AYI68_g1089</name>
</gene>
<feature type="non-terminal residue" evidence="2">
    <location>
        <position position="22"/>
    </location>
</feature>
<dbReference type="AlphaFoldDB" id="A0A1R0H6I8"/>
<proteinExistence type="predicted"/>
<evidence type="ECO:0000313" key="2">
    <source>
        <dbReference type="EMBL" id="OLY84736.1"/>
    </source>
</evidence>
<evidence type="ECO:0000313" key="3">
    <source>
        <dbReference type="Proteomes" id="UP000187455"/>
    </source>
</evidence>
<name>A0A1R0H6I8_9FUNG</name>
<organism evidence="2 3">
    <name type="scientific">Smittium mucronatum</name>
    <dbReference type="NCBI Taxonomy" id="133383"/>
    <lineage>
        <taxon>Eukaryota</taxon>
        <taxon>Fungi</taxon>
        <taxon>Fungi incertae sedis</taxon>
        <taxon>Zoopagomycota</taxon>
        <taxon>Kickxellomycotina</taxon>
        <taxon>Harpellomycetes</taxon>
        <taxon>Harpellales</taxon>
        <taxon>Legeriomycetaceae</taxon>
        <taxon>Smittium</taxon>
    </lineage>
</organism>
<feature type="region of interest" description="Disordered" evidence="1">
    <location>
        <begin position="1"/>
        <end position="22"/>
    </location>
</feature>
<reference evidence="2 3" key="1">
    <citation type="journal article" date="2016" name="Mol. Biol. Evol.">
        <title>Genome-Wide Survey of Gut Fungi (Harpellales) Reveals the First Horizontally Transferred Ubiquitin Gene from a Mosquito Host.</title>
        <authorList>
            <person name="Wang Y."/>
            <person name="White M.M."/>
            <person name="Kvist S."/>
            <person name="Moncalvo J.M."/>
        </authorList>
    </citation>
    <scope>NUCLEOTIDE SEQUENCE [LARGE SCALE GENOMIC DNA]</scope>
    <source>
        <strain evidence="2 3">ALG-7-W6</strain>
    </source>
</reference>
<protein>
    <submittedName>
        <fullName evidence="2">Uncharacterized protein</fullName>
    </submittedName>
</protein>